<feature type="transmembrane region" description="Helical" evidence="7">
    <location>
        <begin position="73"/>
        <end position="92"/>
    </location>
</feature>
<reference evidence="8" key="1">
    <citation type="submission" date="2021-06" db="EMBL/GenBank/DDBJ databases">
        <authorList>
            <consortium name="DOE Joint Genome Institute"/>
            <person name="Mondo S.J."/>
            <person name="Amses K.R."/>
            <person name="Simmons D.R."/>
            <person name="Longcore J.E."/>
            <person name="Seto K."/>
            <person name="Alves G.H."/>
            <person name="Bonds A.E."/>
            <person name="Quandt C.A."/>
            <person name="Davis W.J."/>
            <person name="Chang Y."/>
            <person name="Letcher P.M."/>
            <person name="Powell M.J."/>
            <person name="Kuo A."/>
            <person name="Labutti K."/>
            <person name="Pangilinan J."/>
            <person name="Andreopoulos W."/>
            <person name="Tritt A."/>
            <person name="Riley R."/>
            <person name="Hundley H."/>
            <person name="Johnson J."/>
            <person name="Lipzen A."/>
            <person name="Barry K."/>
            <person name="Berbee M.L."/>
            <person name="Buchler N.E."/>
            <person name="Grigoriev I.V."/>
            <person name="Spatafora J.W."/>
            <person name="Stajich J.E."/>
            <person name="James T.Y."/>
        </authorList>
    </citation>
    <scope>NUCLEOTIDE SEQUENCE</scope>
    <source>
        <strain evidence="8">AG</strain>
    </source>
</reference>
<evidence type="ECO:0000256" key="2">
    <source>
        <dbReference type="ARBA" id="ARBA00006279"/>
    </source>
</evidence>
<name>A0AAD5HCU4_UMBRA</name>
<reference evidence="8" key="2">
    <citation type="journal article" date="2022" name="Proc. Natl. Acad. Sci. U.S.A.">
        <title>Diploid-dominant life cycles characterize the early evolution of Fungi.</title>
        <authorList>
            <person name="Amses K.R."/>
            <person name="Simmons D.R."/>
            <person name="Longcore J.E."/>
            <person name="Mondo S.J."/>
            <person name="Seto K."/>
            <person name="Jeronimo G.H."/>
            <person name="Bonds A.E."/>
            <person name="Quandt C.A."/>
            <person name="Davis W.J."/>
            <person name="Chang Y."/>
            <person name="Federici B.A."/>
            <person name="Kuo A."/>
            <person name="LaButti K."/>
            <person name="Pangilinan J."/>
            <person name="Andreopoulos W."/>
            <person name="Tritt A."/>
            <person name="Riley R."/>
            <person name="Hundley H."/>
            <person name="Johnson J."/>
            <person name="Lipzen A."/>
            <person name="Barry K."/>
            <person name="Lang B.F."/>
            <person name="Cuomo C.A."/>
            <person name="Buchler N.E."/>
            <person name="Grigoriev I.V."/>
            <person name="Spatafora J.W."/>
            <person name="Stajich J.E."/>
            <person name="James T.Y."/>
        </authorList>
    </citation>
    <scope>NUCLEOTIDE SEQUENCE</scope>
    <source>
        <strain evidence="8">AG</strain>
    </source>
</reference>
<evidence type="ECO:0000313" key="8">
    <source>
        <dbReference type="EMBL" id="KAI8577891.1"/>
    </source>
</evidence>
<feature type="transmembrane region" description="Helical" evidence="7">
    <location>
        <begin position="277"/>
        <end position="303"/>
    </location>
</feature>
<feature type="transmembrane region" description="Helical" evidence="7">
    <location>
        <begin position="416"/>
        <end position="438"/>
    </location>
</feature>
<comment type="function">
    <text evidence="7">May be involved in iron transport and iron homeostasis.</text>
</comment>
<dbReference type="PANTHER" id="PTHR11660:SF57">
    <property type="entry name" value="SOLUTE CARRIER FAMILY 40 MEMBER"/>
    <property type="match status" value="1"/>
</dbReference>
<feature type="transmembrane region" description="Helical" evidence="7">
    <location>
        <begin position="104"/>
        <end position="127"/>
    </location>
</feature>
<feature type="transmembrane region" description="Helical" evidence="7">
    <location>
        <begin position="200"/>
        <end position="222"/>
    </location>
</feature>
<keyword evidence="5 7" id="KW-1133">Transmembrane helix</keyword>
<evidence type="ECO:0000256" key="7">
    <source>
        <dbReference type="RuleBase" id="RU365065"/>
    </source>
</evidence>
<accession>A0AAD5HCU4</accession>
<feature type="transmembrane region" description="Helical" evidence="7">
    <location>
        <begin position="385"/>
        <end position="410"/>
    </location>
</feature>
<dbReference type="Pfam" id="PF06963">
    <property type="entry name" value="FPN1"/>
    <property type="match status" value="2"/>
</dbReference>
<evidence type="ECO:0000256" key="4">
    <source>
        <dbReference type="ARBA" id="ARBA00022692"/>
    </source>
</evidence>
<dbReference type="Proteomes" id="UP001206595">
    <property type="component" value="Unassembled WGS sequence"/>
</dbReference>
<evidence type="ECO:0000313" key="9">
    <source>
        <dbReference type="Proteomes" id="UP001206595"/>
    </source>
</evidence>
<dbReference type="GO" id="GO:0016020">
    <property type="term" value="C:membrane"/>
    <property type="evidence" value="ECO:0007669"/>
    <property type="project" value="UniProtKB-SubCell"/>
</dbReference>
<keyword evidence="6 7" id="KW-0472">Membrane</keyword>
<comment type="subcellular location">
    <subcellularLocation>
        <location evidence="1 7">Membrane</location>
        <topology evidence="1 7">Multi-pass membrane protein</topology>
    </subcellularLocation>
</comment>
<sequence>MGDIVPNPGPTRSSISDSVREETEAHAESEIRIPYRKLYVSHFFRTWGDRLFEFGAALFIIDVFKTTLLESSLYGLLTTGIGLLFGDIMGKWVDKSPRIAVVKYLIPIQKLTIILSHVGFWALLTYFDPGIENKPMDKRAFVVFSIVVLLGGLYKVTTIGMNVALERDWIVALAAGNSSSLTSLNATLRRIDLLCKMLAPLFVALLTSTASTLVAVYFIAAWNVASLVIEYFCILTVYNSSPILSVPKPVLREANEASGYLGNSRWQDLKYCVTSPLILATLSYAMLFLTVLSMGGTMIAYMVAKQYSDPVISGIRAVCVVAGLAATFISPILTRRLGLIRGGLWSIWSQVFCLLPVVLAFYINDGAGITSTVLLFLEGAPNDRAGLISGFQYSLCNAFDMLAYATTIIWSSPDLFYIPATISFAMVAFAAIVFTVYVKQQRGHVIHAKRLFKSL</sequence>
<keyword evidence="4 7" id="KW-0812">Transmembrane</keyword>
<comment type="caution">
    <text evidence="8">The sequence shown here is derived from an EMBL/GenBank/DDBJ whole genome shotgun (WGS) entry which is preliminary data.</text>
</comment>
<dbReference type="CDD" id="cd17480">
    <property type="entry name" value="MFS_SLC40A1_like"/>
    <property type="match status" value="1"/>
</dbReference>
<dbReference type="InterPro" id="IPR009716">
    <property type="entry name" value="Ferroportin-1"/>
</dbReference>
<dbReference type="GeneID" id="75915796"/>
<gene>
    <name evidence="8" type="ORF">K450DRAFT_249796</name>
</gene>
<dbReference type="SUPFAM" id="SSF103473">
    <property type="entry name" value="MFS general substrate transporter"/>
    <property type="match status" value="1"/>
</dbReference>
<dbReference type="AlphaFoldDB" id="A0AAD5HCU4"/>
<keyword evidence="9" id="KW-1185">Reference proteome</keyword>
<dbReference type="InterPro" id="IPR036259">
    <property type="entry name" value="MFS_trans_sf"/>
</dbReference>
<feature type="transmembrane region" description="Helical" evidence="7">
    <location>
        <begin position="169"/>
        <end position="188"/>
    </location>
</feature>
<dbReference type="GO" id="GO:0005381">
    <property type="term" value="F:iron ion transmembrane transporter activity"/>
    <property type="evidence" value="ECO:0007669"/>
    <property type="project" value="UniProtKB-UniRule"/>
</dbReference>
<comment type="similarity">
    <text evidence="2 7">Belongs to the ferroportin (FP) (TC 2.A.100) family. SLC40A subfamily.</text>
</comment>
<protein>
    <recommendedName>
        <fullName evidence="7">Solute carrier family 40 member</fullName>
    </recommendedName>
</protein>
<feature type="transmembrane region" description="Helical" evidence="7">
    <location>
        <begin position="315"/>
        <end position="333"/>
    </location>
</feature>
<organism evidence="8 9">
    <name type="scientific">Umbelopsis ramanniana AG</name>
    <dbReference type="NCBI Taxonomy" id="1314678"/>
    <lineage>
        <taxon>Eukaryota</taxon>
        <taxon>Fungi</taxon>
        <taxon>Fungi incertae sedis</taxon>
        <taxon>Mucoromycota</taxon>
        <taxon>Mucoromycotina</taxon>
        <taxon>Umbelopsidomycetes</taxon>
        <taxon>Umbelopsidales</taxon>
        <taxon>Umbelopsidaceae</taxon>
        <taxon>Umbelopsis</taxon>
    </lineage>
</organism>
<feature type="transmembrane region" description="Helical" evidence="7">
    <location>
        <begin position="139"/>
        <end position="157"/>
    </location>
</feature>
<comment type="caution">
    <text evidence="7">Lacks conserved residue(s) required for the propagation of feature annotation.</text>
</comment>
<dbReference type="PANTHER" id="PTHR11660">
    <property type="entry name" value="SOLUTE CARRIER FAMILY 40 MEMBER"/>
    <property type="match status" value="1"/>
</dbReference>
<keyword evidence="3 7" id="KW-0813">Transport</keyword>
<evidence type="ECO:0000256" key="1">
    <source>
        <dbReference type="ARBA" id="ARBA00004141"/>
    </source>
</evidence>
<proteinExistence type="inferred from homology"/>
<evidence type="ECO:0000256" key="5">
    <source>
        <dbReference type="ARBA" id="ARBA00022989"/>
    </source>
</evidence>
<dbReference type="RefSeq" id="XP_051442895.1">
    <property type="nucleotide sequence ID" value="XM_051590453.1"/>
</dbReference>
<dbReference type="EMBL" id="MU620935">
    <property type="protein sequence ID" value="KAI8577891.1"/>
    <property type="molecule type" value="Genomic_DNA"/>
</dbReference>
<keyword evidence="7" id="KW-0406">Ion transport</keyword>
<evidence type="ECO:0000256" key="3">
    <source>
        <dbReference type="ARBA" id="ARBA00022448"/>
    </source>
</evidence>
<evidence type="ECO:0000256" key="6">
    <source>
        <dbReference type="ARBA" id="ARBA00023136"/>
    </source>
</evidence>